<dbReference type="SUPFAM" id="SSF160544">
    <property type="entry name" value="EscU C-terminal domain-like"/>
    <property type="match status" value="1"/>
</dbReference>
<dbReference type="Gene3D" id="3.40.1690.10">
    <property type="entry name" value="secretion proteins EscU"/>
    <property type="match status" value="1"/>
</dbReference>
<dbReference type="InterPro" id="IPR006135">
    <property type="entry name" value="T3SS_substrate_exporter"/>
</dbReference>
<protein>
    <submittedName>
        <fullName evidence="1">Uncharacterized homolog of the cytoplasmic domain of flagellar protein FhlB</fullName>
    </submittedName>
</protein>
<keyword evidence="1" id="KW-0966">Cell projection</keyword>
<proteinExistence type="predicted"/>
<sequence length="101" mass="11235">MPPPKTLADQIAVSIEYQEGVSAPKVTAKGKGYIAEEIIQKAKELGIPIQKDPALVGLLNQVELNHEIPEELYEAIVQVLIFAYQISGKNIPEREIKKNRE</sequence>
<gene>
    <name evidence="1" type="ORF">MNBD_GAMMA04-1603</name>
</gene>
<dbReference type="AlphaFoldDB" id="A0A3B0W849"/>
<dbReference type="EMBL" id="UOFB01000277">
    <property type="protein sequence ID" value="VAW48600.1"/>
    <property type="molecule type" value="Genomic_DNA"/>
</dbReference>
<reference evidence="1" key="1">
    <citation type="submission" date="2018-06" db="EMBL/GenBank/DDBJ databases">
        <authorList>
            <person name="Zhirakovskaya E."/>
        </authorList>
    </citation>
    <scope>NUCLEOTIDE SEQUENCE</scope>
</reference>
<dbReference type="PANTHER" id="PTHR30531:SF12">
    <property type="entry name" value="FLAGELLAR BIOSYNTHETIC PROTEIN FLHB"/>
    <property type="match status" value="1"/>
</dbReference>
<organism evidence="1">
    <name type="scientific">hydrothermal vent metagenome</name>
    <dbReference type="NCBI Taxonomy" id="652676"/>
    <lineage>
        <taxon>unclassified sequences</taxon>
        <taxon>metagenomes</taxon>
        <taxon>ecological metagenomes</taxon>
    </lineage>
</organism>
<evidence type="ECO:0000313" key="1">
    <source>
        <dbReference type="EMBL" id="VAW48600.1"/>
    </source>
</evidence>
<accession>A0A3B0W849</accession>
<keyword evidence="1" id="KW-0969">Cilium</keyword>
<dbReference type="PANTHER" id="PTHR30531">
    <property type="entry name" value="FLAGELLAR BIOSYNTHETIC PROTEIN FLHB"/>
    <property type="match status" value="1"/>
</dbReference>
<keyword evidence="1" id="KW-0282">Flagellum</keyword>
<dbReference type="Pfam" id="PF01312">
    <property type="entry name" value="Bac_export_2"/>
    <property type="match status" value="1"/>
</dbReference>
<dbReference type="InterPro" id="IPR029025">
    <property type="entry name" value="T3SS_substrate_exporter_C"/>
</dbReference>
<dbReference type="GO" id="GO:0005886">
    <property type="term" value="C:plasma membrane"/>
    <property type="evidence" value="ECO:0007669"/>
    <property type="project" value="TreeGrafter"/>
</dbReference>
<name>A0A3B0W849_9ZZZZ</name>
<dbReference type="GO" id="GO:0009306">
    <property type="term" value="P:protein secretion"/>
    <property type="evidence" value="ECO:0007669"/>
    <property type="project" value="InterPro"/>
</dbReference>